<keyword evidence="2" id="KW-1185">Reference proteome</keyword>
<dbReference type="OrthoDB" id="5888935at2759"/>
<dbReference type="PANTHER" id="PTHR12904:SF28">
    <property type="entry name" value="ATP SYNTHASE SUBUNIT ALPHA-RELATED"/>
    <property type="match status" value="1"/>
</dbReference>
<dbReference type="EMBL" id="DS268449">
    <property type="protein sequence ID" value="EFP03483.1"/>
    <property type="molecule type" value="Genomic_DNA"/>
</dbReference>
<evidence type="ECO:0000313" key="2">
    <source>
        <dbReference type="Proteomes" id="UP000008281"/>
    </source>
</evidence>
<dbReference type="AlphaFoldDB" id="E3MJ45"/>
<organism evidence="2">
    <name type="scientific">Caenorhabditis remanei</name>
    <name type="common">Caenorhabditis vulgaris</name>
    <dbReference type="NCBI Taxonomy" id="31234"/>
    <lineage>
        <taxon>Eukaryota</taxon>
        <taxon>Metazoa</taxon>
        <taxon>Ecdysozoa</taxon>
        <taxon>Nematoda</taxon>
        <taxon>Chromadorea</taxon>
        <taxon>Rhabditida</taxon>
        <taxon>Rhabditina</taxon>
        <taxon>Rhabditomorpha</taxon>
        <taxon>Rhabditoidea</taxon>
        <taxon>Rhabditidae</taxon>
        <taxon>Peloderinae</taxon>
        <taxon>Caenorhabditis</taxon>
    </lineage>
</organism>
<dbReference type="Gene3D" id="3.80.10.10">
    <property type="entry name" value="Ribonuclease Inhibitor"/>
    <property type="match status" value="1"/>
</dbReference>
<dbReference type="HOGENOM" id="CLU_457293_0_0_1"/>
<reference evidence="1" key="1">
    <citation type="submission" date="2007-07" db="EMBL/GenBank/DDBJ databases">
        <title>PCAP assembly of the Caenorhabditis remanei genome.</title>
        <authorList>
            <consortium name="The Caenorhabditis remanei Sequencing Consortium"/>
            <person name="Wilson R.K."/>
        </authorList>
    </citation>
    <scope>NUCLEOTIDE SEQUENCE [LARGE SCALE GENOMIC DNA]</scope>
    <source>
        <strain evidence="1">PB4641</strain>
    </source>
</reference>
<accession>E3MJ45</accession>
<dbReference type="InterPro" id="IPR051341">
    <property type="entry name" value="Zyg-11_UBL_adapter"/>
</dbReference>
<protein>
    <submittedName>
        <fullName evidence="1">Uncharacterized protein</fullName>
    </submittedName>
</protein>
<dbReference type="Proteomes" id="UP000008281">
    <property type="component" value="Unassembled WGS sequence"/>
</dbReference>
<dbReference type="GO" id="GO:0031462">
    <property type="term" value="C:Cul2-RING ubiquitin ligase complex"/>
    <property type="evidence" value="ECO:0007669"/>
    <property type="project" value="TreeGrafter"/>
</dbReference>
<name>E3MJ45_CAERE</name>
<dbReference type="STRING" id="31234.E3MJ45"/>
<dbReference type="InParanoid" id="E3MJ45"/>
<dbReference type="eggNOG" id="KOG3665">
    <property type="taxonomic scope" value="Eukaryota"/>
</dbReference>
<dbReference type="OMA" id="INTNLEM"/>
<dbReference type="PANTHER" id="PTHR12904">
    <property type="match status" value="1"/>
</dbReference>
<dbReference type="InterPro" id="IPR032675">
    <property type="entry name" value="LRR_dom_sf"/>
</dbReference>
<evidence type="ECO:0000313" key="1">
    <source>
        <dbReference type="EMBL" id="EFP03483.1"/>
    </source>
</evidence>
<dbReference type="SUPFAM" id="SSF52047">
    <property type="entry name" value="RNI-like"/>
    <property type="match status" value="1"/>
</dbReference>
<gene>
    <name evidence="1" type="ORF">CRE_09549</name>
</gene>
<sequence length="597" mass="67667">MSFPKLIELAMNKIAENIGTDKLNPSLCPVPVEFSNKIFKMAGSISSVPSELQLNQLSHYLSVTEINLTGTIMIDALVPMLKSHNLKSLSTGYFFKLGKYDGYFDNREDYEKYAPNRNGGYLTASDHRKKIRHVIDIEQFLEDALNEESKQTLTHLDLSPEPQGYESKGFDEHFVDGWAGQVGDMLPSLTSLALRQRILPDFEFTNICLSFPNLLKLDLTNTCLETLHGIKELANLETLRVGCLKIKKAGGIRQLFDLKKIRNLSFEITSSGCDCCRQGNIHSLLMKSDRRLRSLETVDFSNTNFEDGTINRFLKIYKNLKSISVCQTLVEMTTHPTIIVYHTRTVQGCIKSLKYYTEMENPVMVDSVMDLLNDHLSRSTTGVTDDDFQDCLKAVNSAIELFSCEQSGTPWILLLCGNVEILLLNSTGTGQRDGLSLSENEYDRIYKIRAKDVSTFEVDDRIKMIQLLLTNSIQEAKSLEKFPASIADAMEPWKVLSNRNLLFRTPLLDLSRIAFLAFQIVEISNSGYARPHLSVLDMIKDVLDVNTLVFNSIDFTKVRENLKNLKDTGDQFNPRVVPIVKRVLEFVEIYFPEKPTV</sequence>
<proteinExistence type="predicted"/>